<comment type="caution">
    <text evidence="3">The sequence shown here is derived from an EMBL/GenBank/DDBJ whole genome shotgun (WGS) entry which is preliminary data.</text>
</comment>
<proteinExistence type="predicted"/>
<keyword evidence="2" id="KW-1133">Transmembrane helix</keyword>
<dbReference type="Proteomes" id="UP000605259">
    <property type="component" value="Unassembled WGS sequence"/>
</dbReference>
<keyword evidence="4" id="KW-1185">Reference proteome</keyword>
<dbReference type="RefSeq" id="WP_188386432.1">
    <property type="nucleotide sequence ID" value="NZ_BMFK01000001.1"/>
</dbReference>
<sequence>MGEKKKGLAAFFDKLTRQQKEDGPKNQKKLPPIYLVLLLIVGVFFMVAGNLFTNREPPTAETVAPNMNESNDKEAIETFGRSKDGAKSIGEYEAEYEARLKTALETVSGVKNVEIMINLEASETKVYHKNSVTHTQRTDEKDKQGGERTTEESSVDEQLVMTRKGDGDSPVVVQTKKPDIRGVLIVANGVDNVHVKKRVIEAVTRVLDVPSHKVSVQPKKK</sequence>
<protein>
    <submittedName>
        <fullName evidence="3">Stage III sporulation protein AG</fullName>
    </submittedName>
</protein>
<dbReference type="AlphaFoldDB" id="A0A917ELW0"/>
<evidence type="ECO:0000256" key="1">
    <source>
        <dbReference type="SAM" id="MobiDB-lite"/>
    </source>
</evidence>
<reference evidence="3" key="1">
    <citation type="journal article" date="2014" name="Int. J. Syst. Evol. Microbiol.">
        <title>Complete genome sequence of Corynebacterium casei LMG S-19264T (=DSM 44701T), isolated from a smear-ripened cheese.</title>
        <authorList>
            <consortium name="US DOE Joint Genome Institute (JGI-PGF)"/>
            <person name="Walter F."/>
            <person name="Albersmeier A."/>
            <person name="Kalinowski J."/>
            <person name="Ruckert C."/>
        </authorList>
    </citation>
    <scope>NUCLEOTIDE SEQUENCE</scope>
    <source>
        <strain evidence="3">CGMCC 1.12698</strain>
    </source>
</reference>
<organism evidence="3 4">
    <name type="scientific">Priestia taiwanensis</name>
    <dbReference type="NCBI Taxonomy" id="1347902"/>
    <lineage>
        <taxon>Bacteria</taxon>
        <taxon>Bacillati</taxon>
        <taxon>Bacillota</taxon>
        <taxon>Bacilli</taxon>
        <taxon>Bacillales</taxon>
        <taxon>Bacillaceae</taxon>
        <taxon>Priestia</taxon>
    </lineage>
</organism>
<dbReference type="InterPro" id="IPR014195">
    <property type="entry name" value="Spore_III_AG"/>
</dbReference>
<reference evidence="3" key="2">
    <citation type="submission" date="2020-09" db="EMBL/GenBank/DDBJ databases">
        <authorList>
            <person name="Sun Q."/>
            <person name="Zhou Y."/>
        </authorList>
    </citation>
    <scope>NUCLEOTIDE SEQUENCE</scope>
    <source>
        <strain evidence="3">CGMCC 1.12698</strain>
    </source>
</reference>
<accession>A0A917ELW0</accession>
<keyword evidence="2" id="KW-0812">Transmembrane</keyword>
<gene>
    <name evidence="3" type="primary">spoIIIAG</name>
    <name evidence="3" type="ORF">GCM10007140_00170</name>
</gene>
<evidence type="ECO:0000313" key="4">
    <source>
        <dbReference type="Proteomes" id="UP000605259"/>
    </source>
</evidence>
<feature type="compositionally biased region" description="Basic and acidic residues" evidence="1">
    <location>
        <begin position="136"/>
        <end position="151"/>
    </location>
</feature>
<feature type="region of interest" description="Disordered" evidence="1">
    <location>
        <begin position="128"/>
        <end position="170"/>
    </location>
</feature>
<dbReference type="EMBL" id="BMFK01000001">
    <property type="protein sequence ID" value="GGE53828.1"/>
    <property type="molecule type" value="Genomic_DNA"/>
</dbReference>
<name>A0A917ELW0_9BACI</name>
<evidence type="ECO:0000313" key="3">
    <source>
        <dbReference type="EMBL" id="GGE53828.1"/>
    </source>
</evidence>
<feature type="transmembrane region" description="Helical" evidence="2">
    <location>
        <begin position="33"/>
        <end position="52"/>
    </location>
</feature>
<dbReference type="NCBIfam" id="TIGR02830">
    <property type="entry name" value="spore_III_AG"/>
    <property type="match status" value="1"/>
</dbReference>
<evidence type="ECO:0000256" key="2">
    <source>
        <dbReference type="SAM" id="Phobius"/>
    </source>
</evidence>
<keyword evidence="2" id="KW-0472">Membrane</keyword>